<sequence length="567" mass="64286">MSSVDEHWTPRRYPAQKHPECLSAYEEAKAYTAASKPPKLPVDIHAVEDSRYLPPKGRTLVVCLDGTGDQFDHDNSNVVHFVSTLKKDDPNQVVYYQSGIGTYDGQGLSGGFTAAMDMAVGSSLGVHVRDAYEFLMQNYHEGDRICLFGFSRGAYTARCLAGMLNKVGLLPAHNTAQVHFAYNFFKDDSEVGWKMSQGFKKTFCIEVNVYFLGLWDCVASVGMIPRRLPFTKTSSNKIDYFRHAMALDEHRAKFKVCRWVRQDKSHEAHTESKLRHFRNTLRRTHRSEQAKDLELSHLRHRSSRKPSSASSSTIAGRSPSSNNPFSDPATPSHDDIDYEAEARSDDAERPPADVLEVWFAGAHADVGGGAVRNETRHVLARIPLRWMIREAFKCNTGILFKRDALAETGLDVPSLWPILEPRHRPSVGPSPAVLELAKHADLPALHRRPAALKHFTAHGDLDYPASAGEADLLPEQVEDYFDALAPMNDQLVQARGWWLGELWPVKIRVQNLRSDDWTKRLTMNLGRYRAVQDLEPVMHWTVRQRMEEAGYRVKNRCHRRAVWRVHV</sequence>
<dbReference type="Proteomes" id="UP000803884">
    <property type="component" value="Unassembled WGS sequence"/>
</dbReference>
<feature type="compositionally biased region" description="Basic and acidic residues" evidence="1">
    <location>
        <begin position="286"/>
        <end position="297"/>
    </location>
</feature>
<comment type="caution">
    <text evidence="3">The sequence shown here is derived from an EMBL/GenBank/DDBJ whole genome shotgun (WGS) entry which is preliminary data.</text>
</comment>
<evidence type="ECO:0000256" key="1">
    <source>
        <dbReference type="SAM" id="MobiDB-lite"/>
    </source>
</evidence>
<dbReference type="Pfam" id="PF09994">
    <property type="entry name" value="T6SS_Tle1-like_cat"/>
    <property type="match status" value="1"/>
</dbReference>
<proteinExistence type="predicted"/>
<dbReference type="PANTHER" id="PTHR33840:SF2">
    <property type="entry name" value="TLE1 PHOSPHOLIPASE DOMAIN-CONTAINING PROTEIN"/>
    <property type="match status" value="1"/>
</dbReference>
<dbReference type="AlphaFoldDB" id="A0AB34L1N6"/>
<feature type="region of interest" description="Disordered" evidence="1">
    <location>
        <begin position="270"/>
        <end position="335"/>
    </location>
</feature>
<name>A0AB34L1N6_9PEZI</name>
<keyword evidence="4" id="KW-1185">Reference proteome</keyword>
<dbReference type="RefSeq" id="XP_069233521.1">
    <property type="nucleotide sequence ID" value="XM_069369423.1"/>
</dbReference>
<organism evidence="3 4">
    <name type="scientific">Cladosporium halotolerans</name>
    <dbReference type="NCBI Taxonomy" id="1052096"/>
    <lineage>
        <taxon>Eukaryota</taxon>
        <taxon>Fungi</taxon>
        <taxon>Dikarya</taxon>
        <taxon>Ascomycota</taxon>
        <taxon>Pezizomycotina</taxon>
        <taxon>Dothideomycetes</taxon>
        <taxon>Dothideomycetidae</taxon>
        <taxon>Cladosporiales</taxon>
        <taxon>Cladosporiaceae</taxon>
        <taxon>Cladosporium</taxon>
    </lineage>
</organism>
<protein>
    <recommendedName>
        <fullName evidence="2">T6SS Phospholipase effector Tle1-like catalytic domain-containing protein</fullName>
    </recommendedName>
</protein>
<dbReference type="EMBL" id="JAAQHG020000002">
    <property type="protein sequence ID" value="KAL1590416.1"/>
    <property type="molecule type" value="Genomic_DNA"/>
</dbReference>
<gene>
    <name evidence="3" type="ORF">WHR41_00817</name>
</gene>
<dbReference type="InterPro" id="IPR029058">
    <property type="entry name" value="AB_hydrolase_fold"/>
</dbReference>
<dbReference type="Gene3D" id="3.40.50.1820">
    <property type="entry name" value="alpha/beta hydrolase"/>
    <property type="match status" value="1"/>
</dbReference>
<accession>A0AB34L1N6</accession>
<evidence type="ECO:0000313" key="4">
    <source>
        <dbReference type="Proteomes" id="UP000803884"/>
    </source>
</evidence>
<dbReference type="SUPFAM" id="SSF53474">
    <property type="entry name" value="alpha/beta-Hydrolases"/>
    <property type="match status" value="1"/>
</dbReference>
<feature type="domain" description="T6SS Phospholipase effector Tle1-like catalytic" evidence="2">
    <location>
        <begin position="58"/>
        <end position="390"/>
    </location>
</feature>
<dbReference type="PANTHER" id="PTHR33840">
    <property type="match status" value="1"/>
</dbReference>
<dbReference type="GeneID" id="96002261"/>
<evidence type="ECO:0000313" key="3">
    <source>
        <dbReference type="EMBL" id="KAL1590416.1"/>
    </source>
</evidence>
<feature type="compositionally biased region" description="Low complexity" evidence="1">
    <location>
        <begin position="305"/>
        <end position="321"/>
    </location>
</feature>
<dbReference type="InterPro" id="IPR018712">
    <property type="entry name" value="Tle1-like_cat"/>
</dbReference>
<feature type="compositionally biased region" description="Basic residues" evidence="1">
    <location>
        <begin position="275"/>
        <end position="285"/>
    </location>
</feature>
<reference evidence="3 4" key="1">
    <citation type="journal article" date="2020" name="Microbiol. Resour. Announc.">
        <title>Draft Genome Sequence of a Cladosporium Species Isolated from the Mesophotic Ascidian Didemnum maculosum.</title>
        <authorList>
            <person name="Gioti A."/>
            <person name="Siaperas R."/>
            <person name="Nikolaivits E."/>
            <person name="Le Goff G."/>
            <person name="Ouazzani J."/>
            <person name="Kotoulas G."/>
            <person name="Topakas E."/>
        </authorList>
    </citation>
    <scope>NUCLEOTIDE SEQUENCE [LARGE SCALE GENOMIC DNA]</scope>
    <source>
        <strain evidence="3 4">TM138-S3</strain>
    </source>
</reference>
<evidence type="ECO:0000259" key="2">
    <source>
        <dbReference type="Pfam" id="PF09994"/>
    </source>
</evidence>